<keyword evidence="2" id="KW-0520">NAD</keyword>
<evidence type="ECO:0000256" key="2">
    <source>
        <dbReference type="ARBA" id="ARBA00023027"/>
    </source>
</evidence>
<dbReference type="RefSeq" id="WP_425346709.1">
    <property type="nucleotide sequence ID" value="NZ_JBGUBD010000012.1"/>
</dbReference>
<dbReference type="Gene3D" id="3.40.309.10">
    <property type="entry name" value="Aldehyde Dehydrogenase, Chain A, domain 2"/>
    <property type="match status" value="1"/>
</dbReference>
<evidence type="ECO:0000259" key="4">
    <source>
        <dbReference type="Pfam" id="PF00171"/>
    </source>
</evidence>
<feature type="domain" description="Aldehyde dehydrogenase" evidence="4">
    <location>
        <begin position="52"/>
        <end position="440"/>
    </location>
</feature>
<dbReference type="GO" id="GO:0016491">
    <property type="term" value="F:oxidoreductase activity"/>
    <property type="evidence" value="ECO:0007669"/>
    <property type="project" value="UniProtKB-KW"/>
</dbReference>
<accession>A0ABV4UAY2</accession>
<dbReference type="InterPro" id="IPR016163">
    <property type="entry name" value="Ald_DH_C"/>
</dbReference>
<sequence>MTATDPQMIANVVEEVLRRMDGSPPKAERLQPLSAPAHHQPPAPHNTTGLFQNVDAAVAAATDAQRQLVNAGVNVRDSICKLIKRIAVDNAPQWGRFELDETKVGRLDHKIAKLELLQSVPGVDMLRTAAHSGDDGVGLDEGAPWGVIGVITPVTHSIPTMAANAINMIAAGNTMVVNAHPSGAKSVALATKTFNEAIQREFNVGPLICAIDPPTLESANAIFEHRDIPLLVATGGPAVARAALKQAKRAIVAGPGNPPVVVDETADLDNAARSIIQGAAFDNNLLCIGEKEVFVVASVFDKMMQAMERAGAMRLNAQQVQQLTDKAFDWKTDHYAVNKDFVGKDPHVIGQLAGFNVPQNIELIFGETDESNPFVPEEQMMPFVPFVKVRDFNEALDLALKHEHGFGHTAIIHSNNLANITTMGRATNTTIFVANGPCTAGLGIGGEGYPSYSIATPTGEGITNPMTFTRFRRASIAGALRIV</sequence>
<gene>
    <name evidence="5" type="ORF">ACERK3_15970</name>
</gene>
<feature type="region of interest" description="Disordered" evidence="3">
    <location>
        <begin position="21"/>
        <end position="48"/>
    </location>
</feature>
<evidence type="ECO:0000256" key="3">
    <source>
        <dbReference type="SAM" id="MobiDB-lite"/>
    </source>
</evidence>
<dbReference type="PANTHER" id="PTHR11699">
    <property type="entry name" value="ALDEHYDE DEHYDROGENASE-RELATED"/>
    <property type="match status" value="1"/>
</dbReference>
<dbReference type="NCBIfam" id="NF011927">
    <property type="entry name" value="PRK15398.1"/>
    <property type="match status" value="1"/>
</dbReference>
<reference evidence="5 6" key="1">
    <citation type="submission" date="2024-08" db="EMBL/GenBank/DDBJ databases">
        <title>Whole-genome sequencing of halo(alkali)philic microorganisms from hypersaline lakes.</title>
        <authorList>
            <person name="Sorokin D.Y."/>
            <person name="Merkel A.Y."/>
            <person name="Messina E."/>
            <person name="Yakimov M."/>
        </authorList>
    </citation>
    <scope>NUCLEOTIDE SEQUENCE [LARGE SCALE GENOMIC DNA]</scope>
    <source>
        <strain evidence="5 6">AB-hyl4</strain>
    </source>
</reference>
<name>A0ABV4UAY2_9BACT</name>
<dbReference type="InterPro" id="IPR012408">
    <property type="entry name" value="Acetald_propionald_DH-rel"/>
</dbReference>
<dbReference type="PIRSF" id="PIRSF036410">
    <property type="entry name" value="EutE_PduP"/>
    <property type="match status" value="1"/>
</dbReference>
<dbReference type="Proteomes" id="UP001575105">
    <property type="component" value="Unassembled WGS sequence"/>
</dbReference>
<comment type="caution">
    <text evidence="5">The sequence shown here is derived from an EMBL/GenBank/DDBJ whole genome shotgun (WGS) entry which is preliminary data.</text>
</comment>
<dbReference type="EC" id="1.2.1.-" evidence="5"/>
<dbReference type="Gene3D" id="3.40.605.10">
    <property type="entry name" value="Aldehyde Dehydrogenase, Chain A, domain 1"/>
    <property type="match status" value="1"/>
</dbReference>
<dbReference type="InterPro" id="IPR015590">
    <property type="entry name" value="Aldehyde_DH_dom"/>
</dbReference>
<dbReference type="InterPro" id="IPR016161">
    <property type="entry name" value="Ald_DH/histidinol_DH"/>
</dbReference>
<organism evidence="5 6">
    <name type="scientific">Natronomicrosphaera hydrolytica</name>
    <dbReference type="NCBI Taxonomy" id="3242702"/>
    <lineage>
        <taxon>Bacteria</taxon>
        <taxon>Pseudomonadati</taxon>
        <taxon>Planctomycetota</taxon>
        <taxon>Phycisphaerae</taxon>
        <taxon>Phycisphaerales</taxon>
        <taxon>Phycisphaeraceae</taxon>
        <taxon>Natronomicrosphaera</taxon>
    </lineage>
</organism>
<dbReference type="SUPFAM" id="SSF53720">
    <property type="entry name" value="ALDH-like"/>
    <property type="match status" value="1"/>
</dbReference>
<keyword evidence="1 5" id="KW-0560">Oxidoreductase</keyword>
<dbReference type="Pfam" id="PF00171">
    <property type="entry name" value="Aldedh"/>
    <property type="match status" value="1"/>
</dbReference>
<evidence type="ECO:0000256" key="1">
    <source>
        <dbReference type="ARBA" id="ARBA00023002"/>
    </source>
</evidence>
<dbReference type="EMBL" id="JBGUBD010000012">
    <property type="protein sequence ID" value="MFA9479784.1"/>
    <property type="molecule type" value="Genomic_DNA"/>
</dbReference>
<proteinExistence type="predicted"/>
<protein>
    <submittedName>
        <fullName evidence="5">Aldehyde dehydrogenase</fullName>
        <ecNumber evidence="5">1.2.1.-</ecNumber>
    </submittedName>
</protein>
<evidence type="ECO:0000313" key="6">
    <source>
        <dbReference type="Proteomes" id="UP001575105"/>
    </source>
</evidence>
<keyword evidence="6" id="KW-1185">Reference proteome</keyword>
<evidence type="ECO:0000313" key="5">
    <source>
        <dbReference type="EMBL" id="MFA9479784.1"/>
    </source>
</evidence>
<dbReference type="InterPro" id="IPR016162">
    <property type="entry name" value="Ald_DH_N"/>
</dbReference>